<accession>A0A067PJT6</accession>
<dbReference type="GO" id="GO:0016020">
    <property type="term" value="C:membrane"/>
    <property type="evidence" value="ECO:0007669"/>
    <property type="project" value="UniProtKB-SubCell"/>
</dbReference>
<feature type="domain" description="Major facilitator superfamily (MFS) profile" evidence="5">
    <location>
        <begin position="295"/>
        <end position="484"/>
    </location>
</feature>
<evidence type="ECO:0000256" key="3">
    <source>
        <dbReference type="SAM" id="MobiDB-lite"/>
    </source>
</evidence>
<dbReference type="AlphaFoldDB" id="A0A067PJT6"/>
<dbReference type="PROSITE" id="PS50850">
    <property type="entry name" value="MFS"/>
    <property type="match status" value="1"/>
</dbReference>
<feature type="transmembrane region" description="Helical" evidence="4">
    <location>
        <begin position="125"/>
        <end position="147"/>
    </location>
</feature>
<feature type="transmembrane region" description="Helical" evidence="4">
    <location>
        <begin position="421"/>
        <end position="443"/>
    </location>
</feature>
<comment type="subcellular location">
    <subcellularLocation>
        <location evidence="1">Membrane</location>
        <topology evidence="1">Multi-pass membrane protein</topology>
    </subcellularLocation>
</comment>
<keyword evidence="4" id="KW-0812">Transmembrane</keyword>
<dbReference type="STRING" id="933084.A0A067PJT6"/>
<comment type="similarity">
    <text evidence="2">Belongs to the major facilitator superfamily. Monocarboxylate porter (TC 2.A.1.13) family.</text>
</comment>
<evidence type="ECO:0000259" key="5">
    <source>
        <dbReference type="PROSITE" id="PS50850"/>
    </source>
</evidence>
<feature type="transmembrane region" description="Helical" evidence="4">
    <location>
        <begin position="359"/>
        <end position="379"/>
    </location>
</feature>
<evidence type="ECO:0000256" key="4">
    <source>
        <dbReference type="SAM" id="Phobius"/>
    </source>
</evidence>
<evidence type="ECO:0000256" key="2">
    <source>
        <dbReference type="ARBA" id="ARBA00006727"/>
    </source>
</evidence>
<dbReference type="PANTHER" id="PTHR11360:SF177">
    <property type="entry name" value="RIBOFLAVIN TRANSPORTER MCH5"/>
    <property type="match status" value="1"/>
</dbReference>
<feature type="transmembrane region" description="Helical" evidence="4">
    <location>
        <begin position="159"/>
        <end position="178"/>
    </location>
</feature>
<evidence type="ECO:0000313" key="7">
    <source>
        <dbReference type="Proteomes" id="UP000027265"/>
    </source>
</evidence>
<dbReference type="EMBL" id="KL197750">
    <property type="protein sequence ID" value="KDQ51282.1"/>
    <property type="molecule type" value="Genomic_DNA"/>
</dbReference>
<evidence type="ECO:0000256" key="1">
    <source>
        <dbReference type="ARBA" id="ARBA00004141"/>
    </source>
</evidence>
<dbReference type="OrthoDB" id="6509908at2759"/>
<feature type="transmembrane region" description="Helical" evidence="4">
    <location>
        <begin position="385"/>
        <end position="409"/>
    </location>
</feature>
<feature type="transmembrane region" description="Helical" evidence="4">
    <location>
        <begin position="455"/>
        <end position="476"/>
    </location>
</feature>
<feature type="transmembrane region" description="Helical" evidence="4">
    <location>
        <begin position="290"/>
        <end position="311"/>
    </location>
</feature>
<name>A0A067PJT6_9AGAM</name>
<feature type="transmembrane region" description="Helical" evidence="4">
    <location>
        <begin position="89"/>
        <end position="113"/>
    </location>
</feature>
<feature type="compositionally biased region" description="Low complexity" evidence="3">
    <location>
        <begin position="1"/>
        <end position="12"/>
    </location>
</feature>
<dbReference type="PANTHER" id="PTHR11360">
    <property type="entry name" value="MONOCARBOXYLATE TRANSPORTER"/>
    <property type="match status" value="1"/>
</dbReference>
<proteinExistence type="inferred from homology"/>
<dbReference type="Pfam" id="PF07690">
    <property type="entry name" value="MFS_1"/>
    <property type="match status" value="1"/>
</dbReference>
<keyword evidence="4" id="KW-0472">Membrane</keyword>
<sequence length="484" mass="51715">MSTSSSVTNVSVLGEPTHDPMNDHSDATSDALRAGLPPRTTISTTTLQDKQALTEASEKPLESPSIASQLPIENKQPEPLPPPDGGLDAWLTVMGSCLVAFCTFGIVGSFGAFSDFYHTTFLTNYSPTVVTMIGAMQVFVLYMHGSFVGPIFDAYGPRYMIPGSGIVASFALFMLSITKSQQIWQQYLTQAILFPVGAGFGFFPAVAVVAHWFRKRAAYALGCVVGGAAAGNIVFPILLHKLIPKIGFGWSVRIVAFIVIACYVVASVTIKVRRPPKPLPPLTKMFDYQAFADIRFLLFAIGGWFFVFSAFNPFFYVGQYGIVVNGSNSVTPYLLAIMSAASLVGRVLPGFIADKVGRFNTICATSTASGILCLAMWYTSTAPGAVAAFAALYGFFSGPFFSLLPACIAQITPIEKIGARIGIMFAFLSTGTLSGSPIGGVFIKLETKAHFDNLILYTGVMALAGAAFLIAARFACDRRLLAAI</sequence>
<dbReference type="Gene3D" id="1.20.1250.20">
    <property type="entry name" value="MFS general substrate transporter like domains"/>
    <property type="match status" value="2"/>
</dbReference>
<dbReference type="Proteomes" id="UP000027265">
    <property type="component" value="Unassembled WGS sequence"/>
</dbReference>
<feature type="region of interest" description="Disordered" evidence="3">
    <location>
        <begin position="1"/>
        <end position="65"/>
    </location>
</feature>
<dbReference type="InterPro" id="IPR050327">
    <property type="entry name" value="Proton-linked_MCT"/>
</dbReference>
<dbReference type="SUPFAM" id="SSF103473">
    <property type="entry name" value="MFS general substrate transporter"/>
    <property type="match status" value="1"/>
</dbReference>
<dbReference type="InParanoid" id="A0A067PJT6"/>
<feature type="transmembrane region" description="Helical" evidence="4">
    <location>
        <begin position="250"/>
        <end position="270"/>
    </location>
</feature>
<dbReference type="GO" id="GO:0022857">
    <property type="term" value="F:transmembrane transporter activity"/>
    <property type="evidence" value="ECO:0007669"/>
    <property type="project" value="InterPro"/>
</dbReference>
<dbReference type="HOGENOM" id="CLU_001265_1_2_1"/>
<feature type="transmembrane region" description="Helical" evidence="4">
    <location>
        <begin position="217"/>
        <end position="238"/>
    </location>
</feature>
<feature type="transmembrane region" description="Helical" evidence="4">
    <location>
        <begin position="331"/>
        <end position="352"/>
    </location>
</feature>
<reference evidence="7" key="1">
    <citation type="journal article" date="2014" name="Proc. Natl. Acad. Sci. U.S.A.">
        <title>Extensive sampling of basidiomycete genomes demonstrates inadequacy of the white-rot/brown-rot paradigm for wood decay fungi.</title>
        <authorList>
            <person name="Riley R."/>
            <person name="Salamov A.A."/>
            <person name="Brown D.W."/>
            <person name="Nagy L.G."/>
            <person name="Floudas D."/>
            <person name="Held B.W."/>
            <person name="Levasseur A."/>
            <person name="Lombard V."/>
            <person name="Morin E."/>
            <person name="Otillar R."/>
            <person name="Lindquist E.A."/>
            <person name="Sun H."/>
            <person name="LaButti K.M."/>
            <person name="Schmutz J."/>
            <person name="Jabbour D."/>
            <person name="Luo H."/>
            <person name="Baker S.E."/>
            <person name="Pisabarro A.G."/>
            <person name="Walton J.D."/>
            <person name="Blanchette R.A."/>
            <person name="Henrissat B."/>
            <person name="Martin F."/>
            <person name="Cullen D."/>
            <person name="Hibbett D.S."/>
            <person name="Grigoriev I.V."/>
        </authorList>
    </citation>
    <scope>NUCLEOTIDE SEQUENCE [LARGE SCALE GENOMIC DNA]</scope>
    <source>
        <strain evidence="7">MUCL 33604</strain>
    </source>
</reference>
<feature type="transmembrane region" description="Helical" evidence="4">
    <location>
        <begin position="190"/>
        <end position="210"/>
    </location>
</feature>
<dbReference type="InterPro" id="IPR020846">
    <property type="entry name" value="MFS_dom"/>
</dbReference>
<gene>
    <name evidence="6" type="ORF">JAAARDRAFT_706557</name>
</gene>
<dbReference type="InterPro" id="IPR036259">
    <property type="entry name" value="MFS_trans_sf"/>
</dbReference>
<keyword evidence="4" id="KW-1133">Transmembrane helix</keyword>
<protein>
    <recommendedName>
        <fullName evidence="5">Major facilitator superfamily (MFS) profile domain-containing protein</fullName>
    </recommendedName>
</protein>
<evidence type="ECO:0000313" key="6">
    <source>
        <dbReference type="EMBL" id="KDQ51282.1"/>
    </source>
</evidence>
<keyword evidence="7" id="KW-1185">Reference proteome</keyword>
<feature type="compositionally biased region" description="Polar residues" evidence="3">
    <location>
        <begin position="40"/>
        <end position="51"/>
    </location>
</feature>
<feature type="compositionally biased region" description="Basic and acidic residues" evidence="3">
    <location>
        <begin position="16"/>
        <end position="27"/>
    </location>
</feature>
<dbReference type="InterPro" id="IPR011701">
    <property type="entry name" value="MFS"/>
</dbReference>
<organism evidence="6 7">
    <name type="scientific">Jaapia argillacea MUCL 33604</name>
    <dbReference type="NCBI Taxonomy" id="933084"/>
    <lineage>
        <taxon>Eukaryota</taxon>
        <taxon>Fungi</taxon>
        <taxon>Dikarya</taxon>
        <taxon>Basidiomycota</taxon>
        <taxon>Agaricomycotina</taxon>
        <taxon>Agaricomycetes</taxon>
        <taxon>Agaricomycetidae</taxon>
        <taxon>Jaapiales</taxon>
        <taxon>Jaapiaceae</taxon>
        <taxon>Jaapia</taxon>
    </lineage>
</organism>